<sequence length="79" mass="8825">MITRRDEPRRVTHYGDAPLVDHAGYTVDVGVEDGTGRMTLRVGLGDSSCHGIRADLDLDAVTELRDRCNTFLNDHQENQ</sequence>
<organism evidence="1 2">
    <name type="scientific">Nocardia higoensis</name>
    <dbReference type="NCBI Taxonomy" id="228599"/>
    <lineage>
        <taxon>Bacteria</taxon>
        <taxon>Bacillati</taxon>
        <taxon>Actinomycetota</taxon>
        <taxon>Actinomycetes</taxon>
        <taxon>Mycobacteriales</taxon>
        <taxon>Nocardiaceae</taxon>
        <taxon>Nocardia</taxon>
    </lineage>
</organism>
<name>A0ABS0DI40_9NOCA</name>
<accession>A0ABS0DI40</accession>
<gene>
    <name evidence="1" type="ORF">IU449_26910</name>
</gene>
<dbReference type="RefSeq" id="WP_195004970.1">
    <property type="nucleotide sequence ID" value="NZ_JADLQN010000010.1"/>
</dbReference>
<evidence type="ECO:0000313" key="2">
    <source>
        <dbReference type="Proteomes" id="UP000707731"/>
    </source>
</evidence>
<reference evidence="1 2" key="1">
    <citation type="submission" date="2020-10" db="EMBL/GenBank/DDBJ databases">
        <title>Identification of Nocardia species via Next-generation sequencing and recognition of intraspecies genetic diversity.</title>
        <authorList>
            <person name="Li P."/>
            <person name="Li P."/>
            <person name="Lu B."/>
        </authorList>
    </citation>
    <scope>NUCLEOTIDE SEQUENCE [LARGE SCALE GENOMIC DNA]</scope>
    <source>
        <strain evidence="1 2">BJ06-0143</strain>
    </source>
</reference>
<protein>
    <submittedName>
        <fullName evidence="1">Uncharacterized protein</fullName>
    </submittedName>
</protein>
<comment type="caution">
    <text evidence="1">The sequence shown here is derived from an EMBL/GenBank/DDBJ whole genome shotgun (WGS) entry which is preliminary data.</text>
</comment>
<keyword evidence="2" id="KW-1185">Reference proteome</keyword>
<proteinExistence type="predicted"/>
<evidence type="ECO:0000313" key="1">
    <source>
        <dbReference type="EMBL" id="MBF6358131.1"/>
    </source>
</evidence>
<dbReference type="Proteomes" id="UP000707731">
    <property type="component" value="Unassembled WGS sequence"/>
</dbReference>
<dbReference type="EMBL" id="JADLQN010000010">
    <property type="protein sequence ID" value="MBF6358131.1"/>
    <property type="molecule type" value="Genomic_DNA"/>
</dbReference>